<dbReference type="SMART" id="SM00912">
    <property type="entry name" value="Haemagg_act"/>
    <property type="match status" value="1"/>
</dbReference>
<dbReference type="Proteomes" id="UP000683401">
    <property type="component" value="Chromosome"/>
</dbReference>
<dbReference type="InterPro" id="IPR003587">
    <property type="entry name" value="Hint_dom_N"/>
</dbReference>
<proteinExistence type="predicted"/>
<feature type="transmembrane region" description="Helical" evidence="1">
    <location>
        <begin position="3847"/>
        <end position="3870"/>
    </location>
</feature>
<evidence type="ECO:0000259" key="2">
    <source>
        <dbReference type="SMART" id="SM00306"/>
    </source>
</evidence>
<evidence type="ECO:0000313" key="4">
    <source>
        <dbReference type="EMBL" id="QWU84741.1"/>
    </source>
</evidence>
<organism evidence="4 5">
    <name type="scientific">Pseudomonas lijiangensis</name>
    <dbReference type="NCBI Taxonomy" id="2995658"/>
    <lineage>
        <taxon>Bacteria</taxon>
        <taxon>Pseudomonadati</taxon>
        <taxon>Pseudomonadota</taxon>
        <taxon>Gammaproteobacteria</taxon>
        <taxon>Pseudomonadales</taxon>
        <taxon>Pseudomonadaceae</taxon>
        <taxon>Pseudomonas</taxon>
    </lineage>
</organism>
<evidence type="ECO:0000313" key="5">
    <source>
        <dbReference type="Proteomes" id="UP000683401"/>
    </source>
</evidence>
<evidence type="ECO:0000256" key="1">
    <source>
        <dbReference type="SAM" id="Phobius"/>
    </source>
</evidence>
<dbReference type="CDD" id="cd00081">
    <property type="entry name" value="Hint"/>
    <property type="match status" value="1"/>
</dbReference>
<keyword evidence="1" id="KW-0812">Transmembrane</keyword>
<name>A0ABX8HVP4_9PSED</name>
<dbReference type="NCBIfam" id="TIGR01731">
    <property type="entry name" value="fil_hemag_20aa"/>
    <property type="match status" value="57"/>
</dbReference>
<dbReference type="InterPro" id="IPR008638">
    <property type="entry name" value="FhaB/CdiA-like_TPS"/>
</dbReference>
<keyword evidence="1" id="KW-1133">Transmembrane helix</keyword>
<dbReference type="RefSeq" id="WP_216705357.1">
    <property type="nucleotide sequence ID" value="NZ_CP076668.1"/>
</dbReference>
<dbReference type="Pfam" id="PF05860">
    <property type="entry name" value="TPS"/>
    <property type="match status" value="1"/>
</dbReference>
<dbReference type="EMBL" id="CP076668">
    <property type="protein sequence ID" value="QWU84741.1"/>
    <property type="molecule type" value="Genomic_DNA"/>
</dbReference>
<feature type="domain" description="Filamentous haemagglutinin FhaB/tRNA nuclease CdiA-like TPS" evidence="3">
    <location>
        <begin position="64"/>
        <end position="186"/>
    </location>
</feature>
<dbReference type="NCBIfam" id="TIGR01901">
    <property type="entry name" value="adhes_NPXG"/>
    <property type="match status" value="1"/>
</dbReference>
<dbReference type="InterPro" id="IPR008619">
    <property type="entry name" value="Filamentous_hemagglutn_rpt"/>
</dbReference>
<dbReference type="SMART" id="SM00306">
    <property type="entry name" value="HintN"/>
    <property type="match status" value="1"/>
</dbReference>
<keyword evidence="1" id="KW-0472">Membrane</keyword>
<feature type="domain" description="Hint" evidence="2">
    <location>
        <begin position="4413"/>
        <end position="4517"/>
    </location>
</feature>
<dbReference type="Pfam" id="PF07591">
    <property type="entry name" value="PT-HINT"/>
    <property type="match status" value="1"/>
</dbReference>
<keyword evidence="5" id="KW-1185">Reference proteome</keyword>
<gene>
    <name evidence="4" type="ORF">KQP88_08265</name>
</gene>
<dbReference type="PROSITE" id="PS50817">
    <property type="entry name" value="INTEIN_N_TER"/>
    <property type="match status" value="1"/>
</dbReference>
<dbReference type="InterPro" id="IPR010069">
    <property type="entry name" value="CdiA_FHA1_rpt"/>
</dbReference>
<evidence type="ECO:0000259" key="3">
    <source>
        <dbReference type="SMART" id="SM00912"/>
    </source>
</evidence>
<dbReference type="Pfam" id="PF13332">
    <property type="entry name" value="Fil_haemagg_2"/>
    <property type="match status" value="3"/>
</dbReference>
<dbReference type="InterPro" id="IPR006141">
    <property type="entry name" value="Intein_N"/>
</dbReference>
<protein>
    <submittedName>
        <fullName evidence="4">Filamentous hemagglutinin N-terminal domain-containing protein</fullName>
    </submittedName>
</protein>
<sequence>MDVRQLAFLARQPSAALKEREHFWGLPKRGIALILANAMFWQPMWAQADGIVVSGSGTGLAQAGNGVPIVNIATPNATGLSHNQFQQYNVDAQGLILNNIAQQNGATQLGGIIVGNPNLNNGVAAQVILNEVVGANASQLKGYTEVAGQAARVIVANPYGITCNGCGFLNTPQVTLTTGKPVLDSNGGLVRFNVQNGSVAIEGLGLNADNVDQFDIITRSAKINAELHAKKLNIIAGRNDVDAQTLSATALADDGSAKPELAIDSSALGGMYVGAVKLVGTEAGVGVRLASNVAASAGDIQIDANGKLTLSQAVASGAVAVKANAVEVKGPLYAGTSLSVTTPGDLAIQQNVAARDVVTLSSTGQLTNTAIIEAGINPDNSRNTTGDVVLSAGNLTNTGSVVASRALQATATQTLNNQGGTLSGQASTRITATTLDNRQSGRILSQGGSVEVTASGVSNGQKGLISSAGTLTINAASLDNQQGVVRSTGASTLTVTDAVVNQGGEVLSEAGLTLTSGRLDNSRSGRITGKGVTVTTGAFDNHLDGRLTSTEALRLTAAQVNNSEAGRIASAMALTAVVTGLDQHADGRLYSNGDVSLDLGNGHLNNQDGLITAPGQLLLKKLGTVNNQSGEISSAQGFTLAATSLDNTDGKVLSDQALIVRIDQVLTNLRGRVSGTGLELSAATLNNTQGVVRSTGLLTLNAGAVTNTAGSLTSTGASTLTVTDAMVNQGGEVLSDTGLTLTSGRLDNSRSGRIAGKGVTVTTGAFDNHLDGRLTSTEALRLTAAQVNNSEAGRIASAMALTAVVTGLDQHADGRLYSKGDVSLDLGNGHLNNQDGLITAPGQLLLTRLGTVNNQRGEISGAQGFTLAATSLDNTDGTVLSDEALIVRIDKALTNLRGLVSGKGVDLTAATLNNDSGEVSSEAGLTLDVTGDVSNRQGLLSSAAAITVEAQSLDNAEGQVMADEELTVILAQALDNQAGTLGAGLGLDLRAASLDNRLAGAVLTDGQLDITLTGTLDNRTGGQVQAKGMLTLTSQVLNNQGGRVVGQDLLTVHSDSALNRGGVIRADQLMKLFIGDLDNSQTGLTAAQKGAITSQAGLEFIGQRLDNQNGLLNAVGVMTLQADTLLNGSGRIASQSDLIATVDTVSQQGGELVAQGTLTLTGQSLDNRAGGLVGATKALKLTVDDIDNRAGEVSSQVGVELIGDRLDNRDGGKVLAGTALHLLVERVINENKGLLFGQTLTLDGQRLDNAGGTLASQLAQTLTLTGALNNRAGLLSSEAALTVKAASLDNTGGTLSSAGAIKVTTDDALINQGGSITTDAALTVVSGSLDNSQKGKLSGQGATKVTTGAFDNRQGGQLTSRDTLELIAGQVINQSAGRIASALALTASVTSLDQQGGELFSNTTLSLDLNNGQLNNQGGLINSPGALLLKNLKAVDNQGGEISSAQAFTLKAQSLDNSGGKLLGSQALTLDLVEFFRNLKGTVSATGLTIDSDSLTNDEGLISSRADMTLTVDQALSNVKGTVIADGDLDVSAATGNNAQGEISSQKALTAVIGNLQQQGGQLFALGSLSLTGDTLNNRLKGFVGAGDALTLTVEDIDNQGGEISSQQGITLTGQTLTNSGGQVLAQQALTLAIAKATTNRNDGVLSGKTGLTLTGASLDNTGGVISGLSGLGLDLSGALDNTQGLISSEGKLTIEAGSLTNTAGSVSSAGTLTLDMVGTLGNQGGELVTDDALTLTSTGLDNSQQGTVSAKGRVTIDTGDLDNSQKGRISSGERLDLTAARLTNHGGSIASQQALVASVSSLEQHKGSLTSATALSLDVNQGLLDNQGGLINAPGTLLLKNLKTVLNQGGEISSAQAFTLNAQSLDNSGGTLLSNQLLTLRIAQALNNVKGMIAAAGVDATAASLDNSGGTLTSRNALDLTVTGLLTNRDKGLINAAETLKITSGDLNNRAGQLLGTTALTLDSAALDTGVKGLINSQGTLTLTADSLSADTGGEVSAKGDMTLVLKALSLDASRLIGQAGLSLDLNGADLNNRAGLITATGPLTVKQVRDVNNQGGEISSAQSFTLTAQTLDNSGGQLISSNLLTLNADSLLNQNGLISGWQGLDVTATSLDNRNRGTLSSRNGAVDVDLSGALLNSGAGALVSQTALTVTADSLDNRGGILSSGTAQTLTVTGLLNNSQSGLIDSGADLTLTANALDNSAGTLISTGKATLDLIGALTNTGGKLASGGDWLLKRSSAVHNQGGQLISQRLMTLTTGLLDNSTTGTVAANGTLLITATGKVLNHTDGLIYSQNAGVELDATSLDNTRGAVQGQSTLKVETSEGIDNLNGRLIAQNGDLTVEAARLDNRGGLLSSLKGLFTAQISGVLKNGYDLAANRQGGVIQAQRLSLTALGGFDNYGGRVSASTGEALLTTANLDNRNGGIYAKGLVRVIAKDLDNSGDNDGQIAGGQVDLRLTGDLNNRLGIIESDSTLAIKAASLDNQTGQIRSLGTLDAADFQIGTLFDNRRGTVEVANSNLILNAASFLNASGNLLHAGTGTFDLSTANLMQASGNLVTRGGLTVTADNWTNSSVIQAGHLTVNVGTFNQTASGQLLASSAFVGTGGSWTNEGVIASDGTLSLNLSGGYGGGGRTSSLGTLGLTASQLALTSTASLMGGARTELNITGLASNYGRLTSAADLIVNAGSVTNYGTLGATQNLTFTTASLLNSQGLIFSGGDMQANVGSLTNLKGDFYALNNLTIKGYGVERANQVSNISGSMESGGNFAISATAFENRTEGSDSTQVSTAGRTLVKGILATKCQICSNGSYLVDYVIKEYFEGGQDADVTISSLLVSGRNFNFSGDDFLNSKSAISAAGDIDISAVNVKNLGAVGGSIERTRTYASNGPETLEYALYYNQRNNPEFPGFYYVDGSGSLRLGVVSEETFFRPGRETDLRSFRTVVKDAVTSVVVAYLPRSYPAVPVSLYDRNNLVEVPELITRSGLVSDVEKVVDGGSSGRSAVIQSGGSVSITATQNLQNSVIRQDYVAAGGTSKVQGISPSGTGTAIIRVNAQLPPDLSQQQVNPLTLPGFSLPTGQNGLFRLSAQTGSNVAATQTSTAPQNWTLGSASVSVAQREQTVSDTQARTLQFGTAGQVSAATRQLADVVRQNSGLSANASAFDSSAPADSATRLQLTGHSAGSTGLTQVADVTQVQGQNGTVPLPGQGATTVPVITPVASSNTTAQNGTTTPTVAPISQVARVQALPGNTAPPNPHKYLIETNPVLTDLRQFMSSDYLLAGLGYDPEASAKRLGDGLYEQRLVQQAIVARTGQAFLAGQTSNEAQLKYLMNNAIASKEQLNLAIGVTLSPPQVAALTHDIVWLEEHEVNGEKVLVPVLYLAQANNRLGPTGALIAGNDVTLTAGQELDNVGTLRATNNLSATAGTNLVNVGLIEAGNRLDLLAGNDLINKAGGILYGRDVTLSATRGDVVNERTVIRDQQSAGVLQDFVENAARIESANDLVMKAGRDVMNIGGTLQAGRDLSLIAGRDLNIGAAQTETERTFSPNNTQSSITQLGSSVSVGRDLMALSGRDINVVASDIDAKRNIAMAATENMTISSAADETHSLSRSKKLTVQTDHVKQVSADLNAGGSIALNAGQDLAVISSRITAGENANLSAGENLSILAAQDSDYYLYDKKSKGSWGKKKTKRDEVTDIRNVGSEITSGGDLTLESGGDQLYQVAKLTSGNDLTIDSGGGITFEGVKDLHQESHTKSSSSLAWTSMKGKGRTDETLRQTEMVAKGELAIRAVEGLKIDIKQVDQQTVSQTIDAMVQADPQLAWLKEAEKRGDVDWRQVKELHDSFKYSNSSLGQGAMLAIMIIVTVLTAGAASALAASAGSFVGAGSTMAAATAATTATATTAATAATAAGLGNVIATAALTSMAGTAVVGTINNKGNIGAALKETFSSDGLKNAAIAGLTAGITTGVIDPNFKGTAKPFNSFTKGFDLSTLSGIGGFAVNAGAQGVASGLINTAINGGSLGDNLASGLVSQAGNVVAAVGFYQIGSIADENYWKAFGKKDTQGMAFWAEGGMGRTALHALMGGAVSSATGSDFMTGAVAAGASQAMAGVLNDVLSKHPEFREAASKLVGLTAAGVAGGDVDKAVWVAGMADQYNRQLHPLEEKWLKENAKEFADKVGITEQEAMERLSQQALKDVDYLWRARLADGDDSAAKAFLSSSEKTFVNDLGEAQALFTTNGQQLFRPEMFADTADRTFYRQFVQSGISRELSSGLIKEIKDSGIDLKDGSIDLLKAAVDNPSAVVSGLWEGIKGLPQSVVDGFRESGNAIGEGAAVALNEDLSDKLNALYDTDVSAAQQALLLIRTVSVVTGAGAVGKTGVKLTGDVAKAVGSKLDEMLEKAVVKNDTGKGAPDLANNNFGSEGPCCFAAGTMVSTPDGDRAIDTLKVGDIVWSKPEKGGKPFAAAILATHVRTDQPIYRLKLKSVRQDGEAENETLLVTPGHPFYVPAQRDFVPVIDLKPGDRLQSLEDGASENTSSEVESLELYLPEGKTYNLTVDVGHTFYVGKLKTWVHNTGPCVLPEGYFGSNGGTVSSGAENAALYPKLKEQLIQENLSKIAAQDSRLAAAVSGSGTKNPNFSIGQGTSYEANELGKTWVGDGAKKTSDGLGLISADGTRVYRPPTPKDSSFATTGVQANFEMYKINSITGQRVKVSNGHLNVAD</sequence>
<reference evidence="5" key="1">
    <citation type="submission" date="2021-06" db="EMBL/GenBank/DDBJ databases">
        <title>Identification of Pseudomonas cichorii causing bacterial leaf black spot of flue-cured tobacco, a new disease in China.</title>
        <authorList>
            <person name="Lu C.-H."/>
        </authorList>
    </citation>
    <scope>NUCLEOTIDE SEQUENCE [LARGE SCALE GENOMIC DNA]</scope>
    <source>
        <strain evidence="5">LJ2</strain>
    </source>
</reference>
<dbReference type="InterPro" id="IPR025157">
    <property type="entry name" value="Hemagglutinin_rpt"/>
</dbReference>
<dbReference type="Pfam" id="PF05594">
    <property type="entry name" value="Fil_haemagg"/>
    <property type="match status" value="20"/>
</dbReference>
<accession>A0ABX8HVP4</accession>